<evidence type="ECO:0000313" key="3">
    <source>
        <dbReference type="EMBL" id="GBP98255.1"/>
    </source>
</evidence>
<evidence type="ECO:0000256" key="2">
    <source>
        <dbReference type="SAM" id="SignalP"/>
    </source>
</evidence>
<accession>A0A4C2AHA8</accession>
<dbReference type="EMBL" id="BGZK01003098">
    <property type="protein sequence ID" value="GBP98255.1"/>
    <property type="molecule type" value="Genomic_DNA"/>
</dbReference>
<proteinExistence type="predicted"/>
<feature type="compositionally biased region" description="Basic and acidic residues" evidence="1">
    <location>
        <begin position="166"/>
        <end position="175"/>
    </location>
</feature>
<organism evidence="3 4">
    <name type="scientific">Eumeta variegata</name>
    <name type="common">Bagworm moth</name>
    <name type="synonym">Eumeta japonica</name>
    <dbReference type="NCBI Taxonomy" id="151549"/>
    <lineage>
        <taxon>Eukaryota</taxon>
        <taxon>Metazoa</taxon>
        <taxon>Ecdysozoa</taxon>
        <taxon>Arthropoda</taxon>
        <taxon>Hexapoda</taxon>
        <taxon>Insecta</taxon>
        <taxon>Pterygota</taxon>
        <taxon>Neoptera</taxon>
        <taxon>Endopterygota</taxon>
        <taxon>Lepidoptera</taxon>
        <taxon>Glossata</taxon>
        <taxon>Ditrysia</taxon>
        <taxon>Tineoidea</taxon>
        <taxon>Psychidae</taxon>
        <taxon>Oiketicinae</taxon>
        <taxon>Eumeta</taxon>
    </lineage>
</organism>
<feature type="signal peptide" evidence="2">
    <location>
        <begin position="1"/>
        <end position="19"/>
    </location>
</feature>
<name>A0A4C2AHA8_EUMVA</name>
<protein>
    <submittedName>
        <fullName evidence="3">Uncharacterized protein</fullName>
    </submittedName>
</protein>
<dbReference type="Proteomes" id="UP000299102">
    <property type="component" value="Unassembled WGS sequence"/>
</dbReference>
<reference evidence="3 4" key="1">
    <citation type="journal article" date="2019" name="Commun. Biol.">
        <title>The bagworm genome reveals a unique fibroin gene that provides high tensile strength.</title>
        <authorList>
            <person name="Kono N."/>
            <person name="Nakamura H."/>
            <person name="Ohtoshi R."/>
            <person name="Tomita M."/>
            <person name="Numata K."/>
            <person name="Arakawa K."/>
        </authorList>
    </citation>
    <scope>NUCLEOTIDE SEQUENCE [LARGE SCALE GENOMIC DNA]</scope>
</reference>
<evidence type="ECO:0000256" key="1">
    <source>
        <dbReference type="SAM" id="MobiDB-lite"/>
    </source>
</evidence>
<gene>
    <name evidence="3" type="ORF">EVAR_67846_1</name>
</gene>
<keyword evidence="2" id="KW-0732">Signal</keyword>
<feature type="region of interest" description="Disordered" evidence="1">
    <location>
        <begin position="146"/>
        <end position="175"/>
    </location>
</feature>
<keyword evidence="4" id="KW-1185">Reference proteome</keyword>
<feature type="chain" id="PRO_5020021064" evidence="2">
    <location>
        <begin position="20"/>
        <end position="175"/>
    </location>
</feature>
<evidence type="ECO:0000313" key="4">
    <source>
        <dbReference type="Proteomes" id="UP000299102"/>
    </source>
</evidence>
<dbReference type="AlphaFoldDB" id="A0A4C2AHA8"/>
<sequence>MNIHISMLCLSLGLSRLKTYRCCRVLGERASRRRAPGTFVRFAFCFPSRRYQVRICLIFESSHCRTTSTRPSGKFTPTNNDRYAAASALGQHEEFMFEFLNSKIKNRPRACGTMLSVGVRSRYFTLTCNDVSLANILYDSCKSSNRNAEHAPPAAATSSGYIAMDSHSDENPLSA</sequence>
<comment type="caution">
    <text evidence="3">The sequence shown here is derived from an EMBL/GenBank/DDBJ whole genome shotgun (WGS) entry which is preliminary data.</text>
</comment>